<keyword evidence="2 3" id="KW-0175">Coiled coil</keyword>
<keyword evidence="4" id="KW-0732">Signal</keyword>
<sequence>MRHRTLLACLLATATLAACGRDAPQALGTLERDRITLPAPAAERIVAIDVREGQVVRAGERVMQLETTRTRSRLEAARAQARQAGEALAELEAGPRSESIEQARAQLAAARAQAADAQAYYARLQPLGRRQLVAAADVDRARAAAGNASAAVRQAEAALLELEHGSRSEAIAQGVAAEAARRAEARAQAVDLAKLDVLAPRDAFVEQLPYELGDQAPVGAPLAVLLVGDAPFARVYVPEPIRASIRVGQKARVRIEGRDDALDGEVRMIRGEPNFTPYYALTGEDAARLSYVAEISLHGEGVQALPVGVPVTATFPGARDGGGE</sequence>
<dbReference type="GO" id="GO:0030313">
    <property type="term" value="C:cell envelope"/>
    <property type="evidence" value="ECO:0007669"/>
    <property type="project" value="UniProtKB-SubCell"/>
</dbReference>
<evidence type="ECO:0000256" key="3">
    <source>
        <dbReference type="SAM" id="Coils"/>
    </source>
</evidence>
<dbReference type="Pfam" id="PF25876">
    <property type="entry name" value="HH_MFP_RND"/>
    <property type="match status" value="1"/>
</dbReference>
<dbReference type="InterPro" id="IPR058624">
    <property type="entry name" value="MdtA-like_HH"/>
</dbReference>
<dbReference type="PANTHER" id="PTHR32347">
    <property type="entry name" value="EFFLUX SYSTEM COMPONENT YKNX-RELATED"/>
    <property type="match status" value="1"/>
</dbReference>
<evidence type="ECO:0000259" key="5">
    <source>
        <dbReference type="Pfam" id="PF25876"/>
    </source>
</evidence>
<dbReference type="PROSITE" id="PS51257">
    <property type="entry name" value="PROKAR_LIPOPROTEIN"/>
    <property type="match status" value="1"/>
</dbReference>
<dbReference type="InterPro" id="IPR050465">
    <property type="entry name" value="UPF0194_transport"/>
</dbReference>
<comment type="caution">
    <text evidence="6">The sequence shown here is derived from an EMBL/GenBank/DDBJ whole genome shotgun (WGS) entry which is preliminary data.</text>
</comment>
<gene>
    <name evidence="6" type="ORF">H4F98_06995</name>
</gene>
<evidence type="ECO:0000313" key="7">
    <source>
        <dbReference type="Proteomes" id="UP000523196"/>
    </source>
</evidence>
<dbReference type="RefSeq" id="WP_182686214.1">
    <property type="nucleotide sequence ID" value="NZ_JACHTF010000006.1"/>
</dbReference>
<comment type="subcellular location">
    <subcellularLocation>
        <location evidence="1">Cell envelope</location>
    </subcellularLocation>
</comment>
<evidence type="ECO:0000256" key="2">
    <source>
        <dbReference type="ARBA" id="ARBA00023054"/>
    </source>
</evidence>
<reference evidence="6 7" key="1">
    <citation type="submission" date="2020-08" db="EMBL/GenBank/DDBJ databases">
        <authorList>
            <person name="Xu S."/>
            <person name="Li A."/>
        </authorList>
    </citation>
    <scope>NUCLEOTIDE SEQUENCE [LARGE SCALE GENOMIC DNA]</scope>
    <source>
        <strain evidence="6 7">119BY6-57</strain>
    </source>
</reference>
<dbReference type="Proteomes" id="UP000523196">
    <property type="component" value="Unassembled WGS sequence"/>
</dbReference>
<name>A0A7W3TLD3_9GAMM</name>
<proteinExistence type="predicted"/>
<accession>A0A7W3TLD3</accession>
<feature type="domain" description="Multidrug resistance protein MdtA-like alpha-helical hairpin" evidence="5">
    <location>
        <begin position="101"/>
        <end position="159"/>
    </location>
</feature>
<dbReference type="AlphaFoldDB" id="A0A7W3TLD3"/>
<organism evidence="6 7">
    <name type="scientific">Marilutibacter spongiae</name>
    <dbReference type="NCBI Taxonomy" id="2025720"/>
    <lineage>
        <taxon>Bacteria</taxon>
        <taxon>Pseudomonadati</taxon>
        <taxon>Pseudomonadota</taxon>
        <taxon>Gammaproteobacteria</taxon>
        <taxon>Lysobacterales</taxon>
        <taxon>Lysobacteraceae</taxon>
        <taxon>Marilutibacter</taxon>
    </lineage>
</organism>
<dbReference type="Gene3D" id="2.40.50.100">
    <property type="match status" value="1"/>
</dbReference>
<dbReference type="Gene3D" id="1.10.287.470">
    <property type="entry name" value="Helix hairpin bin"/>
    <property type="match status" value="1"/>
</dbReference>
<feature type="chain" id="PRO_5031423317" evidence="4">
    <location>
        <begin position="18"/>
        <end position="324"/>
    </location>
</feature>
<keyword evidence="7" id="KW-1185">Reference proteome</keyword>
<feature type="coiled-coil region" evidence="3">
    <location>
        <begin position="74"/>
        <end position="120"/>
    </location>
</feature>
<dbReference type="PANTHER" id="PTHR32347:SF29">
    <property type="entry name" value="UPF0194 MEMBRANE PROTEIN YBHG"/>
    <property type="match status" value="1"/>
</dbReference>
<evidence type="ECO:0000313" key="6">
    <source>
        <dbReference type="EMBL" id="MBB1060321.1"/>
    </source>
</evidence>
<evidence type="ECO:0000256" key="4">
    <source>
        <dbReference type="SAM" id="SignalP"/>
    </source>
</evidence>
<dbReference type="EMBL" id="JACHTF010000006">
    <property type="protein sequence ID" value="MBB1060321.1"/>
    <property type="molecule type" value="Genomic_DNA"/>
</dbReference>
<protein>
    <submittedName>
        <fullName evidence="6">HlyD family efflux transporter periplasmic adaptor subunit</fullName>
    </submittedName>
</protein>
<feature type="signal peptide" evidence="4">
    <location>
        <begin position="1"/>
        <end position="17"/>
    </location>
</feature>
<evidence type="ECO:0000256" key="1">
    <source>
        <dbReference type="ARBA" id="ARBA00004196"/>
    </source>
</evidence>